<dbReference type="Pfam" id="PF01747">
    <property type="entry name" value="ATP-sulfurylase"/>
    <property type="match status" value="1"/>
</dbReference>
<dbReference type="SUPFAM" id="SSF52374">
    <property type="entry name" value="Nucleotidylyl transferase"/>
    <property type="match status" value="1"/>
</dbReference>
<evidence type="ECO:0000256" key="6">
    <source>
        <dbReference type="ARBA" id="ARBA00037980"/>
    </source>
</evidence>
<dbReference type="GO" id="GO:0005524">
    <property type="term" value="F:ATP binding"/>
    <property type="evidence" value="ECO:0007669"/>
    <property type="project" value="UniProtKB-KW"/>
</dbReference>
<dbReference type="Gene3D" id="3.40.50.620">
    <property type="entry name" value="HUPs"/>
    <property type="match status" value="1"/>
</dbReference>
<evidence type="ECO:0000256" key="7">
    <source>
        <dbReference type="ARBA" id="ARBA00049370"/>
    </source>
</evidence>
<protein>
    <recommendedName>
        <fullName evidence="8">Sulfate adenylyltransferase</fullName>
        <ecNumber evidence="8">2.7.7.4</ecNumber>
    </recommendedName>
    <alternativeName>
        <fullName evidence="8">ATP-sulfurylase</fullName>
    </alternativeName>
    <alternativeName>
        <fullName evidence="8">Sulfate adenylate transferase</fullName>
        <shortName evidence="8">SAT</shortName>
    </alternativeName>
</protein>
<dbReference type="UniPathway" id="UPA00140">
    <property type="reaction ID" value="UER00204"/>
</dbReference>
<dbReference type="Gene3D" id="3.10.400.10">
    <property type="entry name" value="Sulfate adenylyltransferase"/>
    <property type="match status" value="1"/>
</dbReference>
<dbReference type="EMBL" id="CP002630">
    <property type="protein sequence ID" value="AEB12564.1"/>
    <property type="molecule type" value="Genomic_DNA"/>
</dbReference>
<gene>
    <name evidence="8" type="primary">sat</name>
    <name evidence="11" type="ordered locus">Marky_1832</name>
</gene>
<dbReference type="GO" id="GO:0000103">
    <property type="term" value="P:sulfate assimilation"/>
    <property type="evidence" value="ECO:0007669"/>
    <property type="project" value="UniProtKB-UniRule"/>
</dbReference>
<reference evidence="11 12" key="1">
    <citation type="journal article" date="2012" name="Stand. Genomic Sci.">
        <title>Complete genome sequence of the aerobic, heterotroph Marinithermus hydrothermalis type strain (T1(T)) from a deep-sea hydrothermal vent chimney.</title>
        <authorList>
            <person name="Copeland A."/>
            <person name="Gu W."/>
            <person name="Yasawong M."/>
            <person name="Lapidus A."/>
            <person name="Lucas S."/>
            <person name="Deshpande S."/>
            <person name="Pagani I."/>
            <person name="Tapia R."/>
            <person name="Cheng J.F."/>
            <person name="Goodwin L.A."/>
            <person name="Pitluck S."/>
            <person name="Liolios K."/>
            <person name="Ivanova N."/>
            <person name="Mavromatis K."/>
            <person name="Mikhailova N."/>
            <person name="Pati A."/>
            <person name="Chen A."/>
            <person name="Palaniappan K."/>
            <person name="Land M."/>
            <person name="Pan C."/>
            <person name="Brambilla E.M."/>
            <person name="Rohde M."/>
            <person name="Tindall B.J."/>
            <person name="Sikorski J."/>
            <person name="Goker M."/>
            <person name="Detter J.C."/>
            <person name="Bristow J."/>
            <person name="Eisen J.A."/>
            <person name="Markowitz V."/>
            <person name="Hugenholtz P."/>
            <person name="Kyrpides N.C."/>
            <person name="Klenk H.P."/>
            <person name="Woyke T."/>
        </authorList>
    </citation>
    <scope>NUCLEOTIDE SEQUENCE [LARGE SCALE GENOMIC DNA]</scope>
    <source>
        <strain evidence="12">DSM 14884 / JCM 11576 / T1</strain>
    </source>
</reference>
<dbReference type="NCBIfam" id="TIGR00339">
    <property type="entry name" value="sopT"/>
    <property type="match status" value="1"/>
</dbReference>
<evidence type="ECO:0000256" key="4">
    <source>
        <dbReference type="ARBA" id="ARBA00022741"/>
    </source>
</evidence>
<dbReference type="GO" id="GO:0070814">
    <property type="term" value="P:hydrogen sulfide biosynthetic process"/>
    <property type="evidence" value="ECO:0007669"/>
    <property type="project" value="UniProtKB-UniRule"/>
</dbReference>
<sequence length="400" mass="44587">MLDIQPKPTGLIPPHGGRLINRVATGPEREHLLEHAQTLPALELTPRSLADLECIATGVYSPLVGFMGEADYQSVVADMRLANGLPWSIPVTLPAPESFAKTLRLDAEITLTWKDRPLAVLTVTDIYRPDKSEEARQVYRTDDPAHPGVAALFASGPVYLGGPIWLVNPIPHKNFLRYRLTPAETRAEFARRGWRTVVAFQTRNPIHRAHEYLQKVALEMVDGLFVNPLVGATKADDVPAEVRMRTYEVILSKYYPADRVLLGVFPAAMRYAGPREAILHAIARKNYGCTHFIVGRDHAGVGDYYGTYDAQKIFDAFTPEELGITPLKFEHAFYCKACGQMATTKTCPHDKEARVHLSGTKVREMLRRGEMPPPEFTRPEVAEILIRAYRDALGTSHGEA</sequence>
<keyword evidence="5 8" id="KW-0067">ATP-binding</keyword>
<keyword evidence="4 8" id="KW-0547">Nucleotide-binding</keyword>
<comment type="similarity">
    <text evidence="6 8">Belongs to the sulfate adenylyltransferase family.</text>
</comment>
<dbReference type="CDD" id="cd00517">
    <property type="entry name" value="ATPS"/>
    <property type="match status" value="1"/>
</dbReference>
<evidence type="ECO:0000313" key="11">
    <source>
        <dbReference type="EMBL" id="AEB12564.1"/>
    </source>
</evidence>
<dbReference type="AlphaFoldDB" id="F2NQY6"/>
<evidence type="ECO:0000259" key="9">
    <source>
        <dbReference type="Pfam" id="PF01747"/>
    </source>
</evidence>
<feature type="domain" description="ATP-sulfurylase PUA-like" evidence="10">
    <location>
        <begin position="12"/>
        <end position="168"/>
    </location>
</feature>
<evidence type="ECO:0000259" key="10">
    <source>
        <dbReference type="Pfam" id="PF14306"/>
    </source>
</evidence>
<organism evidence="11 12">
    <name type="scientific">Marinithermus hydrothermalis (strain DSM 14884 / JCM 11576 / T1)</name>
    <dbReference type="NCBI Taxonomy" id="869210"/>
    <lineage>
        <taxon>Bacteria</taxon>
        <taxon>Thermotogati</taxon>
        <taxon>Deinococcota</taxon>
        <taxon>Deinococci</taxon>
        <taxon>Thermales</taxon>
        <taxon>Thermaceae</taxon>
        <taxon>Marinithermus</taxon>
    </lineage>
</organism>
<dbReference type="eggNOG" id="COG2046">
    <property type="taxonomic scope" value="Bacteria"/>
</dbReference>
<dbReference type="InterPro" id="IPR002650">
    <property type="entry name" value="Sulphate_adenylyltransferase"/>
</dbReference>
<evidence type="ECO:0000256" key="3">
    <source>
        <dbReference type="ARBA" id="ARBA00022695"/>
    </source>
</evidence>
<comment type="pathway">
    <text evidence="1 8">Sulfur metabolism; hydrogen sulfide biosynthesis; sulfite from sulfate: step 1/3.</text>
</comment>
<dbReference type="InterPro" id="IPR015947">
    <property type="entry name" value="PUA-like_sf"/>
</dbReference>
<dbReference type="PANTHER" id="PTHR43509">
    <property type="match status" value="1"/>
</dbReference>
<evidence type="ECO:0000256" key="2">
    <source>
        <dbReference type="ARBA" id="ARBA00022679"/>
    </source>
</evidence>
<keyword evidence="3 8" id="KW-0548">Nucleotidyltransferase</keyword>
<dbReference type="HOGENOM" id="CLU_022950_1_1_0"/>
<dbReference type="Pfam" id="PF14306">
    <property type="entry name" value="PUA_2"/>
    <property type="match status" value="1"/>
</dbReference>
<evidence type="ECO:0000256" key="5">
    <source>
        <dbReference type="ARBA" id="ARBA00022840"/>
    </source>
</evidence>
<dbReference type="EC" id="2.7.7.4" evidence="8"/>
<dbReference type="InterPro" id="IPR024951">
    <property type="entry name" value="Sulfurylase_cat_dom"/>
</dbReference>
<dbReference type="NCBIfam" id="NF003166">
    <property type="entry name" value="PRK04149.1"/>
    <property type="match status" value="1"/>
</dbReference>
<dbReference type="KEGG" id="mhd:Marky_1832"/>
<dbReference type="SUPFAM" id="SSF88697">
    <property type="entry name" value="PUA domain-like"/>
    <property type="match status" value="1"/>
</dbReference>
<dbReference type="HAMAP" id="MF_00066">
    <property type="entry name" value="Sulf_adenylyltr"/>
    <property type="match status" value="1"/>
</dbReference>
<dbReference type="InterPro" id="IPR020792">
    <property type="entry name" value="SO4_adenylyltransferase_pro"/>
</dbReference>
<comment type="catalytic activity">
    <reaction evidence="7 8">
        <text>sulfate + ATP + H(+) = adenosine 5'-phosphosulfate + diphosphate</text>
        <dbReference type="Rhea" id="RHEA:18133"/>
        <dbReference type="ChEBI" id="CHEBI:15378"/>
        <dbReference type="ChEBI" id="CHEBI:16189"/>
        <dbReference type="ChEBI" id="CHEBI:30616"/>
        <dbReference type="ChEBI" id="CHEBI:33019"/>
        <dbReference type="ChEBI" id="CHEBI:58243"/>
        <dbReference type="EC" id="2.7.7.4"/>
    </reaction>
</comment>
<dbReference type="Proteomes" id="UP000007030">
    <property type="component" value="Chromosome"/>
</dbReference>
<dbReference type="PANTHER" id="PTHR43509:SF1">
    <property type="entry name" value="SULFATE ADENYLYLTRANSFERASE"/>
    <property type="match status" value="1"/>
</dbReference>
<evidence type="ECO:0000256" key="1">
    <source>
        <dbReference type="ARBA" id="ARBA00005048"/>
    </source>
</evidence>
<proteinExistence type="inferred from homology"/>
<feature type="domain" description="Sulphate adenylyltransferase catalytic" evidence="9">
    <location>
        <begin position="177"/>
        <end position="387"/>
    </location>
</feature>
<evidence type="ECO:0000313" key="12">
    <source>
        <dbReference type="Proteomes" id="UP000007030"/>
    </source>
</evidence>
<name>F2NQY6_MARHT</name>
<dbReference type="InterPro" id="IPR014729">
    <property type="entry name" value="Rossmann-like_a/b/a_fold"/>
</dbReference>
<accession>F2NQY6</accession>
<evidence type="ECO:0000256" key="8">
    <source>
        <dbReference type="HAMAP-Rule" id="MF_00066"/>
    </source>
</evidence>
<keyword evidence="2 8" id="KW-0808">Transferase</keyword>
<dbReference type="GO" id="GO:0004781">
    <property type="term" value="F:sulfate adenylyltransferase (ATP) activity"/>
    <property type="evidence" value="ECO:0007669"/>
    <property type="project" value="UniProtKB-UniRule"/>
</dbReference>
<dbReference type="STRING" id="869210.Marky_1832"/>
<keyword evidence="12" id="KW-1185">Reference proteome</keyword>
<dbReference type="InterPro" id="IPR025980">
    <property type="entry name" value="ATP-Sase_PUA-like_dom"/>
</dbReference>